<name>A0A1A6AH30_9TREE</name>
<feature type="compositionally biased region" description="Basic and acidic residues" evidence="1">
    <location>
        <begin position="141"/>
        <end position="176"/>
    </location>
</feature>
<evidence type="ECO:0000313" key="2">
    <source>
        <dbReference type="EMBL" id="OBR89390.1"/>
    </source>
</evidence>
<dbReference type="OrthoDB" id="2565223at2759"/>
<feature type="compositionally biased region" description="Polar residues" evidence="1">
    <location>
        <begin position="563"/>
        <end position="572"/>
    </location>
</feature>
<dbReference type="GeneID" id="28964916"/>
<accession>A0A1A6AH30</accession>
<feature type="compositionally biased region" description="Basic and acidic residues" evidence="1">
    <location>
        <begin position="816"/>
        <end position="829"/>
    </location>
</feature>
<gene>
    <name evidence="2" type="ORF">I303_01217</name>
    <name evidence="3" type="ORF">I303_101211</name>
</gene>
<feature type="region of interest" description="Disordered" evidence="1">
    <location>
        <begin position="42"/>
        <end position="393"/>
    </location>
</feature>
<keyword evidence="4" id="KW-1185">Reference proteome</keyword>
<organism evidence="2">
    <name type="scientific">Kwoniella dejecticola CBS 10117</name>
    <dbReference type="NCBI Taxonomy" id="1296121"/>
    <lineage>
        <taxon>Eukaryota</taxon>
        <taxon>Fungi</taxon>
        <taxon>Dikarya</taxon>
        <taxon>Basidiomycota</taxon>
        <taxon>Agaricomycotina</taxon>
        <taxon>Tremellomycetes</taxon>
        <taxon>Tremellales</taxon>
        <taxon>Cryptococcaceae</taxon>
        <taxon>Kwoniella</taxon>
    </lineage>
</organism>
<dbReference type="EMBL" id="KI894027">
    <property type="protein sequence ID" value="OBR89390.1"/>
    <property type="molecule type" value="Genomic_DNA"/>
</dbReference>
<reference evidence="3" key="3">
    <citation type="submission" date="2024-02" db="EMBL/GenBank/DDBJ databases">
        <title>Comparative genomics of Cryptococcus and Kwoniella reveals pathogenesis evolution and contrasting modes of karyotype evolution via chromosome fusion or intercentromeric recombination.</title>
        <authorList>
            <person name="Coelho M.A."/>
            <person name="David-Palma M."/>
            <person name="Shea T."/>
            <person name="Bowers K."/>
            <person name="McGinley-Smith S."/>
            <person name="Mohammad A.W."/>
            <person name="Gnirke A."/>
            <person name="Yurkov A.M."/>
            <person name="Nowrousian M."/>
            <person name="Sun S."/>
            <person name="Cuomo C.A."/>
            <person name="Heitman J."/>
        </authorList>
    </citation>
    <scope>NUCLEOTIDE SEQUENCE</scope>
    <source>
        <strain evidence="3">CBS 10117</strain>
    </source>
</reference>
<feature type="compositionally biased region" description="Polar residues" evidence="1">
    <location>
        <begin position="771"/>
        <end position="780"/>
    </location>
</feature>
<reference evidence="2" key="1">
    <citation type="submission" date="2013-07" db="EMBL/GenBank/DDBJ databases">
        <title>The Genome Sequence of Cryptococcus dejecticola CBS10117.</title>
        <authorList>
            <consortium name="The Broad Institute Genome Sequencing Platform"/>
            <person name="Cuomo C."/>
            <person name="Litvintseva A."/>
            <person name="Chen Y."/>
            <person name="Heitman J."/>
            <person name="Sun S."/>
            <person name="Springer D."/>
            <person name="Dromer F."/>
            <person name="Young S.K."/>
            <person name="Zeng Q."/>
            <person name="Gargeya S."/>
            <person name="Fitzgerald M."/>
            <person name="Abouelleil A."/>
            <person name="Alvarado L."/>
            <person name="Berlin A.M."/>
            <person name="Chapman S.B."/>
            <person name="Dewar J."/>
            <person name="Goldberg J."/>
            <person name="Griggs A."/>
            <person name="Gujja S."/>
            <person name="Hansen M."/>
            <person name="Howarth C."/>
            <person name="Imamovic A."/>
            <person name="Larimer J."/>
            <person name="McCowan C."/>
            <person name="Murphy C."/>
            <person name="Pearson M."/>
            <person name="Priest M."/>
            <person name="Roberts A."/>
            <person name="Saif S."/>
            <person name="Shea T."/>
            <person name="Sykes S."/>
            <person name="Wortman J."/>
            <person name="Nusbaum C."/>
            <person name="Birren B."/>
        </authorList>
    </citation>
    <scope>NUCLEOTIDE SEQUENCE [LARGE SCALE GENOMIC DNA]</scope>
    <source>
        <strain evidence="2">CBS 10117</strain>
    </source>
</reference>
<feature type="compositionally biased region" description="Polar residues" evidence="1">
    <location>
        <begin position="834"/>
        <end position="843"/>
    </location>
</feature>
<feature type="compositionally biased region" description="Low complexity" evidence="1">
    <location>
        <begin position="781"/>
        <end position="795"/>
    </location>
</feature>
<feature type="compositionally biased region" description="Low complexity" evidence="1">
    <location>
        <begin position="263"/>
        <end position="284"/>
    </location>
</feature>
<protein>
    <submittedName>
        <fullName evidence="2">Uncharacterized protein</fullName>
    </submittedName>
</protein>
<sequence length="1022" mass="109111">MSGGGPSRGRGRGSGSSSARGSAVPRIIEDRDVLGYANKKVANLGPPSIQTFSKVPVPFPPVRGRGGIPPVRGSRGGGGGSSVPRGSGLGRGRGSAPSTSSRDGYIPGPNNGLLGRPFEADTYRPRYNANASPAGYAPTGPRDRGGYHERDRDRDRDRDWDRDRERDRDMRAESSHHASRRYHTSSSSPPARNDVRRYSPSYPVRQDTWSPPSRTPRRSSSPIEIDPQEHFGTSTSNQAGITSSRPTSRLTQGSPQQEHDISRSTNRSSSSYTTHPSSTTTRASNDLASNHPPPSGPSSSRPSSPPRTNGVAQTTSIALEKGQNKSATPISQSLIPEPQPPAEIKKMSFKPINPNNPKSKGKEKQNPLAEISVKSEPNPGPGLGPKLGPTNHEPAESYKEEIVEEQIDIKPTVKDLEDEVVTDQGVRTSGTIAFTKQELPDCWSKNVTERGQARMAFRKTQRAEMIRQGKKIGGTHWRDDGVAFDWTLPENPALPTASTSVPPTVALNIQTSTSKPPAALPTPTATPNASGPSPATSTSAVSVAKSASKAAQVPATTPKPAITTGTLTTKSGASAGPPMKSQKAASILGTESSHSKNENAIISVDGKKEAKLVPDDADSLDESQNGDPNCWKLNAFEYHEGFAYPPEIRELTQRRDIVSKKNVKLWIRKVCNLVSRPDERGRPTRWVKQVLLLKPDTYTLVVLSKRKSKSAIEAFEGGPIILDQEVLSDLGERNEQRVVEGENPLKCYSRSNSGSKASSASGTPSSRGSKLATSSNSIALTQSTSSSGTLFSSSQRQKRNKRAREEEMALNSSETPIKDDRSNPSDVSKKAKSSHQIQKTSPNDLCPTGATPNKTTLTKSTPAKNRSPSKPASEPLPPAASTSATQSKPTMAPTKPNSHTVGPPLALPSTAQDGKRPSVVSAPLSTPAPAPTLTPASLPTPAAASTPAHVPASAPAPAPTSGKLESLNTSLRLKVSEIEKWTKLTEEFPDLKIALTEQISKTREEIFRLYDDIASEKGNPAT</sequence>
<feature type="region of interest" description="Disordered" evidence="1">
    <location>
        <begin position="513"/>
        <end position="598"/>
    </location>
</feature>
<feature type="compositionally biased region" description="Low complexity" evidence="1">
    <location>
        <begin position="933"/>
        <end position="961"/>
    </location>
</feature>
<feature type="compositionally biased region" description="Low complexity" evidence="1">
    <location>
        <begin position="749"/>
        <end position="770"/>
    </location>
</feature>
<feature type="compositionally biased region" description="Low complexity" evidence="1">
    <location>
        <begin position="513"/>
        <end position="555"/>
    </location>
</feature>
<feature type="compositionally biased region" description="Polar residues" evidence="1">
    <location>
        <begin position="880"/>
        <end position="900"/>
    </location>
</feature>
<evidence type="ECO:0000313" key="3">
    <source>
        <dbReference type="EMBL" id="WWC58667.1"/>
    </source>
</evidence>
<feature type="region of interest" description="Disordered" evidence="1">
    <location>
        <begin position="1"/>
        <end position="28"/>
    </location>
</feature>
<evidence type="ECO:0000256" key="1">
    <source>
        <dbReference type="SAM" id="MobiDB-lite"/>
    </source>
</evidence>
<dbReference type="KEGG" id="kdj:28964916"/>
<dbReference type="AlphaFoldDB" id="A0A1A6AH30"/>
<feature type="compositionally biased region" description="Polar residues" evidence="1">
    <location>
        <begin position="850"/>
        <end position="870"/>
    </location>
</feature>
<evidence type="ECO:0000313" key="4">
    <source>
        <dbReference type="Proteomes" id="UP000078595"/>
    </source>
</evidence>
<dbReference type="VEuPathDB" id="FungiDB:I303_01217"/>
<dbReference type="RefSeq" id="XP_018267232.1">
    <property type="nucleotide sequence ID" value="XM_018404578.1"/>
</dbReference>
<feature type="region of interest" description="Disordered" evidence="1">
    <location>
        <begin position="741"/>
        <end position="964"/>
    </location>
</feature>
<feature type="compositionally biased region" description="Polar residues" evidence="1">
    <location>
        <begin position="231"/>
        <end position="256"/>
    </location>
</feature>
<dbReference type="Proteomes" id="UP000078595">
    <property type="component" value="Chromosome 1"/>
</dbReference>
<dbReference type="EMBL" id="CP144530">
    <property type="protein sequence ID" value="WWC58667.1"/>
    <property type="molecule type" value="Genomic_DNA"/>
</dbReference>
<feature type="compositionally biased region" description="Gly residues" evidence="1">
    <location>
        <begin position="1"/>
        <end position="14"/>
    </location>
</feature>
<dbReference type="STRING" id="1296121.A0A1A6AH30"/>
<proteinExistence type="predicted"/>
<feature type="compositionally biased region" description="Polar residues" evidence="1">
    <location>
        <begin position="324"/>
        <end position="334"/>
    </location>
</feature>
<feature type="compositionally biased region" description="Gly residues" evidence="1">
    <location>
        <begin position="74"/>
        <end position="93"/>
    </location>
</feature>
<reference evidence="3" key="2">
    <citation type="submission" date="2013-07" db="EMBL/GenBank/DDBJ databases">
        <authorList>
            <consortium name="The Broad Institute Genome Sequencing Platform"/>
            <person name="Cuomo C."/>
            <person name="Litvintseva A."/>
            <person name="Chen Y."/>
            <person name="Heitman J."/>
            <person name="Sun S."/>
            <person name="Springer D."/>
            <person name="Dromer F."/>
            <person name="Young S.K."/>
            <person name="Zeng Q."/>
            <person name="Gargeya S."/>
            <person name="Fitzgerald M."/>
            <person name="Abouelleil A."/>
            <person name="Alvarado L."/>
            <person name="Berlin A.M."/>
            <person name="Chapman S.B."/>
            <person name="Dewar J."/>
            <person name="Goldberg J."/>
            <person name="Griggs A."/>
            <person name="Gujja S."/>
            <person name="Hansen M."/>
            <person name="Howarth C."/>
            <person name="Imamovic A."/>
            <person name="Larimer J."/>
            <person name="McCowan C."/>
            <person name="Murphy C."/>
            <person name="Pearson M."/>
            <person name="Priest M."/>
            <person name="Roberts A."/>
            <person name="Saif S."/>
            <person name="Shea T."/>
            <person name="Sykes S."/>
            <person name="Wortman J."/>
            <person name="Nusbaum C."/>
            <person name="Birren B."/>
        </authorList>
    </citation>
    <scope>NUCLEOTIDE SEQUENCE</scope>
    <source>
        <strain evidence="3">CBS 10117</strain>
    </source>
</reference>